<dbReference type="PANTHER" id="PTHR19932">
    <property type="entry name" value="WD REPEAT AND HMG-BOX DNA BINDING PROTEIN"/>
    <property type="match status" value="1"/>
</dbReference>
<feature type="region of interest" description="Disordered" evidence="6">
    <location>
        <begin position="1106"/>
        <end position="1158"/>
    </location>
</feature>
<feature type="compositionally biased region" description="Polar residues" evidence="6">
    <location>
        <begin position="379"/>
        <end position="389"/>
    </location>
</feature>
<feature type="compositionally biased region" description="Acidic residues" evidence="6">
    <location>
        <begin position="931"/>
        <end position="946"/>
    </location>
</feature>
<dbReference type="Pfam" id="PF12341">
    <property type="entry name" value="Mcl1_mid"/>
    <property type="match status" value="1"/>
</dbReference>
<feature type="compositionally biased region" description="Basic and acidic residues" evidence="6">
    <location>
        <begin position="1106"/>
        <end position="1115"/>
    </location>
</feature>
<evidence type="ECO:0000256" key="5">
    <source>
        <dbReference type="PROSITE-ProRule" id="PRU00221"/>
    </source>
</evidence>
<feature type="region of interest" description="Disordered" evidence="6">
    <location>
        <begin position="349"/>
        <end position="389"/>
    </location>
</feature>
<evidence type="ECO:0000256" key="3">
    <source>
        <dbReference type="ARBA" id="ARBA00022737"/>
    </source>
</evidence>
<feature type="repeat" description="WD" evidence="5">
    <location>
        <begin position="130"/>
        <end position="170"/>
    </location>
</feature>
<reference evidence="10" key="1">
    <citation type="submission" date="2021-01" db="UniProtKB">
        <authorList>
            <consortium name="EnsemblMetazoa"/>
        </authorList>
    </citation>
    <scope>IDENTIFICATION</scope>
</reference>
<dbReference type="EnsemblMetazoa" id="CLYHEMT015294.1">
    <property type="protein sequence ID" value="CLYHEMP015294.1"/>
    <property type="gene ID" value="CLYHEMG015294"/>
</dbReference>
<dbReference type="PROSITE" id="PS50082">
    <property type="entry name" value="WD_REPEATS_2"/>
    <property type="match status" value="2"/>
</dbReference>
<keyword evidence="4" id="KW-0539">Nucleus</keyword>
<dbReference type="InterPro" id="IPR036910">
    <property type="entry name" value="HMG_box_dom_sf"/>
</dbReference>
<dbReference type="GO" id="GO:0006281">
    <property type="term" value="P:DNA repair"/>
    <property type="evidence" value="ECO:0007669"/>
    <property type="project" value="TreeGrafter"/>
</dbReference>
<dbReference type="SUPFAM" id="SSF47095">
    <property type="entry name" value="HMG-box"/>
    <property type="match status" value="1"/>
</dbReference>
<protein>
    <submittedName>
        <fullName evidence="10">Uncharacterized protein</fullName>
    </submittedName>
</protein>
<dbReference type="Gene3D" id="2.130.10.10">
    <property type="entry name" value="YVTN repeat-like/Quinoprotein amine dehydrogenase"/>
    <property type="match status" value="2"/>
</dbReference>
<evidence type="ECO:0000256" key="4">
    <source>
        <dbReference type="ARBA" id="ARBA00023242"/>
    </source>
</evidence>
<dbReference type="InterPro" id="IPR057646">
    <property type="entry name" value="WD40_WDHD1_1st"/>
</dbReference>
<dbReference type="SMART" id="SM00320">
    <property type="entry name" value="WD40"/>
    <property type="match status" value="5"/>
</dbReference>
<keyword evidence="2 5" id="KW-0853">WD repeat</keyword>
<dbReference type="OrthoDB" id="427368at2759"/>
<dbReference type="Proteomes" id="UP000594262">
    <property type="component" value="Unplaced"/>
</dbReference>
<feature type="compositionally biased region" description="Low complexity" evidence="6">
    <location>
        <begin position="909"/>
        <end position="920"/>
    </location>
</feature>
<dbReference type="SUPFAM" id="SSF69304">
    <property type="entry name" value="Tricorn protease N-terminal domain"/>
    <property type="match status" value="1"/>
</dbReference>
<feature type="region of interest" description="Disordered" evidence="6">
    <location>
        <begin position="847"/>
        <end position="1023"/>
    </location>
</feature>
<evidence type="ECO:0000259" key="7">
    <source>
        <dbReference type="Pfam" id="PF12341"/>
    </source>
</evidence>
<dbReference type="Pfam" id="PF24817">
    <property type="entry name" value="WD40_WDHD1_1st"/>
    <property type="match status" value="1"/>
</dbReference>
<dbReference type="InterPro" id="IPR001680">
    <property type="entry name" value="WD40_rpt"/>
</dbReference>
<dbReference type="GO" id="GO:0000278">
    <property type="term" value="P:mitotic cell cycle"/>
    <property type="evidence" value="ECO:0007669"/>
    <property type="project" value="TreeGrafter"/>
</dbReference>
<dbReference type="GeneID" id="136806531"/>
<evidence type="ECO:0000313" key="10">
    <source>
        <dbReference type="EnsemblMetazoa" id="CLYHEMP015294.1"/>
    </source>
</evidence>
<feature type="repeat" description="WD" evidence="5">
    <location>
        <begin position="219"/>
        <end position="260"/>
    </location>
</feature>
<feature type="domain" description="WDHD1 first WD40" evidence="9">
    <location>
        <begin position="8"/>
        <end position="292"/>
    </location>
</feature>
<dbReference type="PROSITE" id="PS50294">
    <property type="entry name" value="WD_REPEATS_REGION"/>
    <property type="match status" value="2"/>
</dbReference>
<feature type="domain" description="WDHD1/CFT4 helical bundle" evidence="8">
    <location>
        <begin position="758"/>
        <end position="852"/>
    </location>
</feature>
<feature type="compositionally biased region" description="Low complexity" evidence="6">
    <location>
        <begin position="947"/>
        <end position="962"/>
    </location>
</feature>
<evidence type="ECO:0000256" key="6">
    <source>
        <dbReference type="SAM" id="MobiDB-lite"/>
    </source>
</evidence>
<accession>A0A7M5WZN2</accession>
<dbReference type="GO" id="GO:0043596">
    <property type="term" value="C:nuclear replication fork"/>
    <property type="evidence" value="ECO:0007669"/>
    <property type="project" value="TreeGrafter"/>
</dbReference>
<organism evidence="10 11">
    <name type="scientific">Clytia hemisphaerica</name>
    <dbReference type="NCBI Taxonomy" id="252671"/>
    <lineage>
        <taxon>Eukaryota</taxon>
        <taxon>Metazoa</taxon>
        <taxon>Cnidaria</taxon>
        <taxon>Hydrozoa</taxon>
        <taxon>Hydroidolina</taxon>
        <taxon>Leptothecata</taxon>
        <taxon>Obeliida</taxon>
        <taxon>Clytiidae</taxon>
        <taxon>Clytia</taxon>
    </lineage>
</organism>
<sequence length="1158" mass="129085">MTPLDDLRSAHIEGSTYVAYLKKSELILTAGAEGDVRLYPGLYDDETLSVSFGSKITSLAVNGDLVVISNDQNEVKSYTLPKLELDNVLLRFTSPINNVCINEDRSLIAAGSSDFSIKCTSRKGTEQKTLIGHTAPVLSVCFLGNGTLVSNSCDGSVKLWNISEQKCSSTLEILPKYNSVPDHHGIMSLHEDKKLLAIPVEKSIKVISTLNYEEEFTLENQHSKPVSNVCWSDDGEYLISSAMNGEIFCWNTKTKECFKKFEHSESKNITCLVWKHDSNEIIFGDDEGNFGVFEVPIKSATKEKVVDEFGLDEDDDIIASAVINNHKDDEDTNDGDIFLSSAKKKGKKRSLKIDNDDDDDDNFSLGGGGGISDDEDGVSNPSKKSRINNMDNFLDDQADEDEEEDEASISLNLIKEGFLEPIRKPIIDDEDDDSASIASAKVDKTSSKGQQVVAAKIDFFMQPAFQPSSTPVHLQHRFMLWNSIGIIRCHRDEEVSSIDVEFHNASTSHPLHIPNVLDNTMATLSKTIVAFACKTQDNIPSKLSCIHFGSWDGNKEWSVSMNENEDIEAIGANSSQIFVATSRRLLRVFTVGGVQLQLVQMPGPVVSIALHEKEMILLYHKSTGLNKTQCLGISRYVCKKMSWSLVNDESLFMKPEATVVWLGYSTEGTPGFVLSTGEILLLHRSQKTWIEIGNTKKTVKNKSDNYWVIGIDEQSSQLRCIYCKGANFPSLLPRPIPTMIPFQLPLCEMKTEKSIKEHELMKNSLKASNMNYSQQILRLPVDNDSAERQHMQLLMQLFALACKADREFRAVEICKLMPTADSISLAIQYASTMKKINVARKLTELAQSRAQEEEDEENGMESDEEAEELSDGEFSDVEIEEETTSTKMPIENRGKKHPHIPARTKTTTLSRGLGRNSLSSIQSKPSQPKDNDEDMMSEDEEQDETQESQSKSQEPPKSTPSQNSTPRPKGNPFKISRENSATKSGAKGTDYFETLDSQQLQKTKQASKTINKAAQSKTKKVKIPTQGKIEKSLKVKEKIDFSVKIKNTEKKTEPNTKENENNAKKSTMTGFQLFLENEKEKNAGGEETDNLVPAIMKLWKTLSPEEKKDWNEKAKGTNQQPALNNNNTINNKKSEQKKETGKGGSVKSKLSSFAFNKT</sequence>
<proteinExistence type="predicted"/>
<dbReference type="RefSeq" id="XP_066919222.1">
    <property type="nucleotide sequence ID" value="XM_067063121.1"/>
</dbReference>
<dbReference type="InterPro" id="IPR011047">
    <property type="entry name" value="Quinoprotein_ADH-like_sf"/>
</dbReference>
<dbReference type="GO" id="GO:0003682">
    <property type="term" value="F:chromatin binding"/>
    <property type="evidence" value="ECO:0007669"/>
    <property type="project" value="TreeGrafter"/>
</dbReference>
<evidence type="ECO:0000256" key="1">
    <source>
        <dbReference type="ARBA" id="ARBA00004123"/>
    </source>
</evidence>
<feature type="domain" description="WDHD1/CFT4 second beta-propeller" evidence="7">
    <location>
        <begin position="464"/>
        <end position="746"/>
    </location>
</feature>
<feature type="compositionally biased region" description="Acidic residues" evidence="6">
    <location>
        <begin position="852"/>
        <end position="883"/>
    </location>
</feature>
<dbReference type="Pfam" id="PF20946">
    <property type="entry name" value="Ctf4_C"/>
    <property type="match status" value="1"/>
</dbReference>
<dbReference type="InterPro" id="IPR022100">
    <property type="entry name" value="WDHD1/CFT4_beta-prop_2nd"/>
</dbReference>
<keyword evidence="3" id="KW-0677">Repeat</keyword>
<dbReference type="PANTHER" id="PTHR19932:SF10">
    <property type="entry name" value="WD REPEAT AND HMG-BOX DNA-BINDING PROTEIN 1"/>
    <property type="match status" value="1"/>
</dbReference>
<dbReference type="AlphaFoldDB" id="A0A7M5WZN2"/>
<keyword evidence="11" id="KW-1185">Reference proteome</keyword>
<evidence type="ECO:0000313" key="11">
    <source>
        <dbReference type="Proteomes" id="UP000594262"/>
    </source>
</evidence>
<evidence type="ECO:0000259" key="8">
    <source>
        <dbReference type="Pfam" id="PF20946"/>
    </source>
</evidence>
<dbReference type="InterPro" id="IPR015943">
    <property type="entry name" value="WD40/YVTN_repeat-like_dom_sf"/>
</dbReference>
<dbReference type="InterPro" id="IPR048591">
    <property type="entry name" value="WDHD1/CFT4_hel"/>
</dbReference>
<dbReference type="Gene3D" id="1.10.30.10">
    <property type="entry name" value="High mobility group box domain"/>
    <property type="match status" value="1"/>
</dbReference>
<feature type="compositionally biased region" description="Polar residues" evidence="6">
    <location>
        <begin position="995"/>
        <end position="1016"/>
    </location>
</feature>
<dbReference type="SUPFAM" id="SSF50998">
    <property type="entry name" value="Quinoprotein alcohol dehydrogenase-like"/>
    <property type="match status" value="1"/>
</dbReference>
<feature type="compositionally biased region" description="Basic and acidic residues" evidence="6">
    <location>
        <begin position="1132"/>
        <end position="1141"/>
    </location>
</feature>
<name>A0A7M5WZN2_9CNID</name>
<evidence type="ECO:0000256" key="2">
    <source>
        <dbReference type="ARBA" id="ARBA00022574"/>
    </source>
</evidence>
<comment type="subcellular location">
    <subcellularLocation>
        <location evidence="1">Nucleus</location>
    </subcellularLocation>
</comment>
<evidence type="ECO:0000259" key="9">
    <source>
        <dbReference type="Pfam" id="PF24817"/>
    </source>
</evidence>
<dbReference type="GO" id="GO:0006261">
    <property type="term" value="P:DNA-templated DNA replication"/>
    <property type="evidence" value="ECO:0007669"/>
    <property type="project" value="TreeGrafter"/>
</dbReference>